<evidence type="ECO:0000313" key="4">
    <source>
        <dbReference type="EMBL" id="AYO41895.1"/>
    </source>
</evidence>
<feature type="region of interest" description="Disordered" evidence="3">
    <location>
        <begin position="50"/>
        <end position="139"/>
    </location>
</feature>
<protein>
    <submittedName>
        <fullName evidence="4">Pre-mRNA-splicing factor cwc26</fullName>
    </submittedName>
</protein>
<dbReference type="EMBL" id="CP033149">
    <property type="protein sequence ID" value="AYO41895.1"/>
    <property type="molecule type" value="Genomic_DNA"/>
</dbReference>
<evidence type="ECO:0000256" key="1">
    <source>
        <dbReference type="ARBA" id="ARBA00011069"/>
    </source>
</evidence>
<comment type="similarity">
    <text evidence="1">Belongs to the CWC26 family.</text>
</comment>
<evidence type="ECO:0000256" key="2">
    <source>
        <dbReference type="SAM" id="Coils"/>
    </source>
</evidence>
<dbReference type="OrthoDB" id="6022at2759"/>
<feature type="compositionally biased region" description="Basic and acidic residues" evidence="3">
    <location>
        <begin position="99"/>
        <end position="116"/>
    </location>
</feature>
<keyword evidence="5" id="KW-1185">Reference proteome</keyword>
<accession>A0A3G2S1R0</accession>
<dbReference type="GO" id="GO:0070274">
    <property type="term" value="C:RES complex"/>
    <property type="evidence" value="ECO:0007669"/>
    <property type="project" value="TreeGrafter"/>
</dbReference>
<gene>
    <name evidence="4" type="primary">cwc26</name>
    <name evidence="4" type="ORF">DNF11_0945</name>
</gene>
<reference evidence="4 5" key="1">
    <citation type="submission" date="2018-10" db="EMBL/GenBank/DDBJ databases">
        <title>Complete genome sequence of Malassezia restricta CBS 7877.</title>
        <authorList>
            <person name="Morand S.C."/>
            <person name="Bertignac M."/>
            <person name="Iltis A."/>
            <person name="Kolder I."/>
            <person name="Pirovano W."/>
            <person name="Jourdain R."/>
            <person name="Clavaud C."/>
        </authorList>
    </citation>
    <scope>NUCLEOTIDE SEQUENCE [LARGE SCALE GENOMIC DNA]</scope>
    <source>
        <strain evidence="4 5">CBS 7877</strain>
    </source>
</reference>
<dbReference type="VEuPathDB" id="FungiDB:DNF11_0945"/>
<dbReference type="InterPro" id="IPR018609">
    <property type="entry name" value="Bud13"/>
</dbReference>
<organism evidence="4 5">
    <name type="scientific">Malassezia restricta (strain ATCC 96810 / NBRC 103918 / CBS 7877)</name>
    <name type="common">Seborrheic dermatitis infection agent</name>
    <dbReference type="NCBI Taxonomy" id="425264"/>
    <lineage>
        <taxon>Eukaryota</taxon>
        <taxon>Fungi</taxon>
        <taxon>Dikarya</taxon>
        <taxon>Basidiomycota</taxon>
        <taxon>Ustilaginomycotina</taxon>
        <taxon>Malasseziomycetes</taxon>
        <taxon>Malasseziales</taxon>
        <taxon>Malasseziaceae</taxon>
        <taxon>Malassezia</taxon>
    </lineage>
</organism>
<dbReference type="InterPro" id="IPR051112">
    <property type="entry name" value="CWC26_splicing_factor"/>
</dbReference>
<dbReference type="PANTHER" id="PTHR31809:SF0">
    <property type="entry name" value="BUD13 HOMOLOG"/>
    <property type="match status" value="1"/>
</dbReference>
<evidence type="ECO:0000256" key="3">
    <source>
        <dbReference type="SAM" id="MobiDB-lite"/>
    </source>
</evidence>
<sequence length="285" mass="32828">MSQEAKQQYLAERYGDAGSSSDVRRKKAKKKHDDLMIRDEEHVWFEHAAHEAPPAVQETAPRASTSTGWHAIGPSTSEKQDHVPMVPASRPQAGLLSREQLRAQREARKAAEEAASREAPVAEPAVPQETVYRDAQGRRIDLQEEELRMREEEELRARKEAEKKEWNRGLVQRREEAQRLAMLQQASTDSVSRYEDDARWNDARRGQMHWDDPAQAFLSRHSRGRRIVRPVYEGPAPPPNRFGIKPGYRWDGVDRSNGFERKYLVSLNNAQRTKAEFHAWSAEDM</sequence>
<dbReference type="GO" id="GO:0003723">
    <property type="term" value="F:RNA binding"/>
    <property type="evidence" value="ECO:0007669"/>
    <property type="project" value="TreeGrafter"/>
</dbReference>
<dbReference type="PANTHER" id="PTHR31809">
    <property type="entry name" value="BUD13 HOMOLOG"/>
    <property type="match status" value="1"/>
</dbReference>
<name>A0A3G2S1R0_MALR7</name>
<dbReference type="STRING" id="425264.A0A3G2S1R0"/>
<feature type="coiled-coil region" evidence="2">
    <location>
        <begin position="142"/>
        <end position="169"/>
    </location>
</feature>
<feature type="region of interest" description="Disordered" evidence="3">
    <location>
        <begin position="1"/>
        <end position="34"/>
    </location>
</feature>
<dbReference type="AlphaFoldDB" id="A0A3G2S1R0"/>
<feature type="compositionally biased region" description="Low complexity" evidence="3">
    <location>
        <begin position="117"/>
        <end position="130"/>
    </location>
</feature>
<dbReference type="Pfam" id="PF09736">
    <property type="entry name" value="Bud13"/>
    <property type="match status" value="1"/>
</dbReference>
<proteinExistence type="inferred from homology"/>
<dbReference type="GO" id="GO:0000398">
    <property type="term" value="P:mRNA splicing, via spliceosome"/>
    <property type="evidence" value="ECO:0007669"/>
    <property type="project" value="TreeGrafter"/>
</dbReference>
<keyword evidence="2" id="KW-0175">Coiled coil</keyword>
<dbReference type="Proteomes" id="UP000269793">
    <property type="component" value="Chromosome II"/>
</dbReference>
<evidence type="ECO:0000313" key="5">
    <source>
        <dbReference type="Proteomes" id="UP000269793"/>
    </source>
</evidence>
<dbReference type="GO" id="GO:0005684">
    <property type="term" value="C:U2-type spliceosomal complex"/>
    <property type="evidence" value="ECO:0007669"/>
    <property type="project" value="TreeGrafter"/>
</dbReference>